<dbReference type="SUPFAM" id="SSF109854">
    <property type="entry name" value="DinB/YfiT-like putative metalloenzymes"/>
    <property type="match status" value="1"/>
</dbReference>
<dbReference type="InterPro" id="IPR017519">
    <property type="entry name" value="CHP03085"/>
</dbReference>
<gene>
    <name evidence="1" type="ORF">FK531_21810</name>
</gene>
<reference evidence="1 2" key="1">
    <citation type="submission" date="2019-06" db="EMBL/GenBank/DDBJ databases">
        <title>Rhodococcus spaelei sp. nov., isolated from a cave.</title>
        <authorList>
            <person name="Lee S.D."/>
        </authorList>
    </citation>
    <scope>NUCLEOTIDE SEQUENCE [LARGE SCALE GENOMIC DNA]</scope>
    <source>
        <strain evidence="1 2">C9-5</strain>
    </source>
</reference>
<organism evidence="1 2">
    <name type="scientific">Rhodococcus spelaei</name>
    <dbReference type="NCBI Taxonomy" id="2546320"/>
    <lineage>
        <taxon>Bacteria</taxon>
        <taxon>Bacillati</taxon>
        <taxon>Actinomycetota</taxon>
        <taxon>Actinomycetes</taxon>
        <taxon>Mycobacteriales</taxon>
        <taxon>Nocardiaceae</taxon>
        <taxon>Rhodococcus</taxon>
    </lineage>
</organism>
<dbReference type="NCBIfam" id="TIGR03083">
    <property type="entry name" value="maleylpyruvate isomerase family mycothiol-dependent enzyme"/>
    <property type="match status" value="1"/>
</dbReference>
<dbReference type="InterPro" id="IPR017517">
    <property type="entry name" value="Maleyloyr_isom"/>
</dbReference>
<dbReference type="NCBIfam" id="TIGR03085">
    <property type="entry name" value="TIGR03085 family metal-binding protein"/>
    <property type="match status" value="1"/>
</dbReference>
<sequence>MSLAHDERLALVDTMVRVGPDAPTLCGSWTTRDLAAHLVLRERRPDAAAGILVKPLASYAERVQASLAARPYVDLLESVRTGPPLWSPMRPFDAQLNLGEMFVHHEDVRRAGPDWEPRELDSRWQSALWSLAGRTGRMSYRKAPCAVVLVAPDGRRVTVHKAPGVAVEVHGAAAELALHAFGRDAVRVTVEGPAEAVAAVNALDRGI</sequence>
<keyword evidence="2" id="KW-1185">Reference proteome</keyword>
<dbReference type="RefSeq" id="WP_142103273.1">
    <property type="nucleotide sequence ID" value="NZ_VIGH01000013.1"/>
</dbReference>
<protein>
    <submittedName>
        <fullName evidence="1">TIGR03085 family protein</fullName>
    </submittedName>
</protein>
<dbReference type="EMBL" id="VIGH01000013">
    <property type="protein sequence ID" value="TQF65343.1"/>
    <property type="molecule type" value="Genomic_DNA"/>
</dbReference>
<dbReference type="Proteomes" id="UP000316256">
    <property type="component" value="Unassembled WGS sequence"/>
</dbReference>
<evidence type="ECO:0000313" key="1">
    <source>
        <dbReference type="EMBL" id="TQF65343.1"/>
    </source>
</evidence>
<name>A0A541AZ55_9NOCA</name>
<dbReference type="OrthoDB" id="3268903at2"/>
<dbReference type="AlphaFoldDB" id="A0A541AZ55"/>
<dbReference type="InterPro" id="IPR034660">
    <property type="entry name" value="DinB/YfiT-like"/>
</dbReference>
<comment type="caution">
    <text evidence="1">The sequence shown here is derived from an EMBL/GenBank/DDBJ whole genome shotgun (WGS) entry which is preliminary data.</text>
</comment>
<accession>A0A541AZ55</accession>
<proteinExistence type="predicted"/>
<evidence type="ECO:0000313" key="2">
    <source>
        <dbReference type="Proteomes" id="UP000316256"/>
    </source>
</evidence>